<evidence type="ECO:0000256" key="5">
    <source>
        <dbReference type="ARBA" id="ARBA00022605"/>
    </source>
</evidence>
<dbReference type="InterPro" id="IPR001451">
    <property type="entry name" value="Hexapep"/>
</dbReference>
<dbReference type="InterPro" id="IPR005881">
    <property type="entry name" value="Ser_O-AcTrfase"/>
</dbReference>
<dbReference type="Pfam" id="PF00132">
    <property type="entry name" value="Hexapep"/>
    <property type="match status" value="1"/>
</dbReference>
<dbReference type="STRING" id="1208323.B30_16448"/>
<dbReference type="InterPro" id="IPR042122">
    <property type="entry name" value="Ser_AcTrfase_N_sf"/>
</dbReference>
<feature type="domain" description="Serine acetyltransferase N-terminal" evidence="10">
    <location>
        <begin position="21"/>
        <end position="119"/>
    </location>
</feature>
<evidence type="ECO:0000256" key="1">
    <source>
        <dbReference type="ARBA" id="ARBA00004876"/>
    </source>
</evidence>
<proteinExistence type="inferred from homology"/>
<dbReference type="UniPathway" id="UPA00136">
    <property type="reaction ID" value="UER00199"/>
</dbReference>
<evidence type="ECO:0000256" key="6">
    <source>
        <dbReference type="ARBA" id="ARBA00022679"/>
    </source>
</evidence>
<reference evidence="11 12" key="1">
    <citation type="submission" date="2012-09" db="EMBL/GenBank/DDBJ databases">
        <title>Celeribacter baekdonensis B30 Genome Sequencing.</title>
        <authorList>
            <person name="Wang W."/>
        </authorList>
    </citation>
    <scope>NUCLEOTIDE SEQUENCE [LARGE SCALE GENOMIC DNA]</scope>
    <source>
        <strain evidence="11 12">B30</strain>
    </source>
</reference>
<evidence type="ECO:0000256" key="3">
    <source>
        <dbReference type="ARBA" id="ARBA00013266"/>
    </source>
</evidence>
<evidence type="ECO:0000256" key="9">
    <source>
        <dbReference type="ARBA" id="ARBA00049486"/>
    </source>
</evidence>
<dbReference type="SMART" id="SM00971">
    <property type="entry name" value="SATase_N"/>
    <property type="match status" value="1"/>
</dbReference>
<dbReference type="GO" id="GO:0005737">
    <property type="term" value="C:cytoplasm"/>
    <property type="evidence" value="ECO:0007669"/>
    <property type="project" value="InterPro"/>
</dbReference>
<keyword evidence="12" id="KW-1185">Reference proteome</keyword>
<keyword evidence="5" id="KW-0028">Amino-acid biosynthesis</keyword>
<keyword evidence="7" id="KW-0677">Repeat</keyword>
<evidence type="ECO:0000313" key="11">
    <source>
        <dbReference type="EMBL" id="EKE69374.1"/>
    </source>
</evidence>
<dbReference type="GO" id="GO:0006535">
    <property type="term" value="P:cysteine biosynthetic process from serine"/>
    <property type="evidence" value="ECO:0007669"/>
    <property type="project" value="InterPro"/>
</dbReference>
<dbReference type="Proteomes" id="UP000006762">
    <property type="component" value="Unassembled WGS sequence"/>
</dbReference>
<dbReference type="PANTHER" id="PTHR42811">
    <property type="entry name" value="SERINE ACETYLTRANSFERASE"/>
    <property type="match status" value="1"/>
</dbReference>
<dbReference type="EMBL" id="AMRK01000010">
    <property type="protein sequence ID" value="EKE69374.1"/>
    <property type="molecule type" value="Genomic_DNA"/>
</dbReference>
<dbReference type="NCBIfam" id="NF041874">
    <property type="entry name" value="EPS_EpsC"/>
    <property type="match status" value="1"/>
</dbReference>
<comment type="pathway">
    <text evidence="1">Amino-acid biosynthesis; L-cysteine biosynthesis; L-cysteine from L-serine: step 1/2.</text>
</comment>
<dbReference type="InterPro" id="IPR018357">
    <property type="entry name" value="Hexapep_transf_CS"/>
</dbReference>
<gene>
    <name evidence="11" type="ORF">B30_16448</name>
</gene>
<evidence type="ECO:0000313" key="12">
    <source>
        <dbReference type="Proteomes" id="UP000006762"/>
    </source>
</evidence>
<dbReference type="PROSITE" id="PS00101">
    <property type="entry name" value="HEXAPEP_TRANSFERASES"/>
    <property type="match status" value="1"/>
</dbReference>
<name>K2JFG3_9RHOB</name>
<dbReference type="eggNOG" id="COG1045">
    <property type="taxonomic scope" value="Bacteria"/>
</dbReference>
<dbReference type="InterPro" id="IPR045304">
    <property type="entry name" value="LbH_SAT"/>
</dbReference>
<keyword evidence="8" id="KW-0012">Acyltransferase</keyword>
<organism evidence="11 12">
    <name type="scientific">Celeribacter baekdonensis B30</name>
    <dbReference type="NCBI Taxonomy" id="1208323"/>
    <lineage>
        <taxon>Bacteria</taxon>
        <taxon>Pseudomonadati</taxon>
        <taxon>Pseudomonadota</taxon>
        <taxon>Alphaproteobacteria</taxon>
        <taxon>Rhodobacterales</taxon>
        <taxon>Roseobacteraceae</taxon>
        <taxon>Celeribacter</taxon>
    </lineage>
</organism>
<dbReference type="RefSeq" id="WP_009573277.1">
    <property type="nucleotide sequence ID" value="NZ_AMRK01000010.1"/>
</dbReference>
<dbReference type="InterPro" id="IPR010493">
    <property type="entry name" value="Ser_AcTrfase_N"/>
</dbReference>
<protein>
    <recommendedName>
        <fullName evidence="4">Serine acetyltransferase</fullName>
        <ecNumber evidence="3">2.3.1.30</ecNumber>
    </recommendedName>
</protein>
<dbReference type="AlphaFoldDB" id="K2JFG3"/>
<accession>K2JFG3</accession>
<evidence type="ECO:0000259" key="10">
    <source>
        <dbReference type="SMART" id="SM00971"/>
    </source>
</evidence>
<evidence type="ECO:0000256" key="2">
    <source>
        <dbReference type="ARBA" id="ARBA00007274"/>
    </source>
</evidence>
<sequence length="267" mass="28621">MFMKLKTTHENTRQSMFKMCLTEVSQLRAREPILNSVLAPLAEAPSLEWMLARHLSAVLHAPGVEIPTLSELFADVLHSHPSIPNAAIADLEAAYDRDPACTSYFHALFNFKGFQAVQAHRIAHHLLKDGRAELASWLANRVSLVLGPDIHPAASIGRGLLLDHGAGVVIGETTVIDDNVSIMQNVTLGGTGNEVGDRHPKIAQGVLIGTGAKVLGNVTIGAMSKVAAGSVVLKNVPPNATVAGIPAKVVRWHRASQMPSQRMDQQI</sequence>
<dbReference type="FunFam" id="2.160.10.10:FF:000002">
    <property type="entry name" value="Serine acetyltransferase"/>
    <property type="match status" value="1"/>
</dbReference>
<comment type="catalytic activity">
    <reaction evidence="9">
        <text>L-serine + acetyl-CoA = O-acetyl-L-serine + CoA</text>
        <dbReference type="Rhea" id="RHEA:24560"/>
        <dbReference type="ChEBI" id="CHEBI:33384"/>
        <dbReference type="ChEBI" id="CHEBI:57287"/>
        <dbReference type="ChEBI" id="CHEBI:57288"/>
        <dbReference type="ChEBI" id="CHEBI:58340"/>
        <dbReference type="EC" id="2.3.1.30"/>
    </reaction>
</comment>
<dbReference type="Gene3D" id="2.160.10.10">
    <property type="entry name" value="Hexapeptide repeat proteins"/>
    <property type="match status" value="1"/>
</dbReference>
<evidence type="ECO:0000256" key="4">
    <source>
        <dbReference type="ARBA" id="ARBA00018522"/>
    </source>
</evidence>
<dbReference type="EC" id="2.3.1.30" evidence="3"/>
<dbReference type="Gene3D" id="1.10.3130.10">
    <property type="entry name" value="serine acetyltransferase, domain 1"/>
    <property type="match status" value="1"/>
</dbReference>
<dbReference type="PATRIC" id="fig|1208323.3.peg.3406"/>
<evidence type="ECO:0000256" key="7">
    <source>
        <dbReference type="ARBA" id="ARBA00022737"/>
    </source>
</evidence>
<dbReference type="GO" id="GO:0009001">
    <property type="term" value="F:serine O-acetyltransferase activity"/>
    <property type="evidence" value="ECO:0007669"/>
    <property type="project" value="UniProtKB-EC"/>
</dbReference>
<dbReference type="Pfam" id="PF06426">
    <property type="entry name" value="SATase_N"/>
    <property type="match status" value="1"/>
</dbReference>
<dbReference type="InterPro" id="IPR011004">
    <property type="entry name" value="Trimer_LpxA-like_sf"/>
</dbReference>
<dbReference type="CDD" id="cd03354">
    <property type="entry name" value="LbH_SAT"/>
    <property type="match status" value="1"/>
</dbReference>
<dbReference type="SUPFAM" id="SSF51161">
    <property type="entry name" value="Trimeric LpxA-like enzymes"/>
    <property type="match status" value="1"/>
</dbReference>
<comment type="similarity">
    <text evidence="2">Belongs to the transferase hexapeptide repeat family.</text>
</comment>
<evidence type="ECO:0000256" key="8">
    <source>
        <dbReference type="ARBA" id="ARBA00023315"/>
    </source>
</evidence>
<dbReference type="InterPro" id="IPR053376">
    <property type="entry name" value="Serine_acetyltransferase"/>
</dbReference>
<comment type="caution">
    <text evidence="11">The sequence shown here is derived from an EMBL/GenBank/DDBJ whole genome shotgun (WGS) entry which is preliminary data.</text>
</comment>
<dbReference type="NCBIfam" id="TIGR01172">
    <property type="entry name" value="cysE"/>
    <property type="match status" value="1"/>
</dbReference>
<dbReference type="OrthoDB" id="9801456at2"/>
<keyword evidence="6 11" id="KW-0808">Transferase</keyword>